<keyword evidence="2" id="KW-1185">Reference proteome</keyword>
<sequence>LYFKNHYEKTVQHDFILTGNGWLKEVLKGNTNRICNNFGMCFHYVPDALSHQDMYKSYIKFPDGSECLPDNIHDKPKFYPFFKHALGEIDGSHILVSP</sequence>
<feature type="non-terminal residue" evidence="1">
    <location>
        <position position="1"/>
    </location>
</feature>
<protein>
    <recommendedName>
        <fullName evidence="3">DDE Tnp4 domain-containing protein</fullName>
    </recommendedName>
</protein>
<dbReference type="HOGENOM" id="CLU_2339343_0_0_1"/>
<feature type="non-terminal residue" evidence="1">
    <location>
        <position position="98"/>
    </location>
</feature>
<organism evidence="1 2">
    <name type="scientific">Sphaerobolus stellatus (strain SS14)</name>
    <dbReference type="NCBI Taxonomy" id="990650"/>
    <lineage>
        <taxon>Eukaryota</taxon>
        <taxon>Fungi</taxon>
        <taxon>Dikarya</taxon>
        <taxon>Basidiomycota</taxon>
        <taxon>Agaricomycotina</taxon>
        <taxon>Agaricomycetes</taxon>
        <taxon>Phallomycetidae</taxon>
        <taxon>Geastrales</taxon>
        <taxon>Sphaerobolaceae</taxon>
        <taxon>Sphaerobolus</taxon>
    </lineage>
</organism>
<name>A0A0C9UAK0_SPHS4</name>
<evidence type="ECO:0000313" key="1">
    <source>
        <dbReference type="EMBL" id="KIJ40163.1"/>
    </source>
</evidence>
<proteinExistence type="predicted"/>
<dbReference type="AlphaFoldDB" id="A0A0C9UAK0"/>
<dbReference type="OrthoDB" id="2686916at2759"/>
<accession>A0A0C9UAK0</accession>
<reference evidence="1 2" key="1">
    <citation type="submission" date="2014-06" db="EMBL/GenBank/DDBJ databases">
        <title>Evolutionary Origins and Diversification of the Mycorrhizal Mutualists.</title>
        <authorList>
            <consortium name="DOE Joint Genome Institute"/>
            <consortium name="Mycorrhizal Genomics Consortium"/>
            <person name="Kohler A."/>
            <person name="Kuo A."/>
            <person name="Nagy L.G."/>
            <person name="Floudas D."/>
            <person name="Copeland A."/>
            <person name="Barry K.W."/>
            <person name="Cichocki N."/>
            <person name="Veneault-Fourrey C."/>
            <person name="LaButti K."/>
            <person name="Lindquist E.A."/>
            <person name="Lipzen A."/>
            <person name="Lundell T."/>
            <person name="Morin E."/>
            <person name="Murat C."/>
            <person name="Riley R."/>
            <person name="Ohm R."/>
            <person name="Sun H."/>
            <person name="Tunlid A."/>
            <person name="Henrissat B."/>
            <person name="Grigoriev I.V."/>
            <person name="Hibbett D.S."/>
            <person name="Martin F."/>
        </authorList>
    </citation>
    <scope>NUCLEOTIDE SEQUENCE [LARGE SCALE GENOMIC DNA]</scope>
    <source>
        <strain evidence="1 2">SS14</strain>
    </source>
</reference>
<gene>
    <name evidence="1" type="ORF">M422DRAFT_138762</name>
</gene>
<dbReference type="Proteomes" id="UP000054279">
    <property type="component" value="Unassembled WGS sequence"/>
</dbReference>
<evidence type="ECO:0000313" key="2">
    <source>
        <dbReference type="Proteomes" id="UP000054279"/>
    </source>
</evidence>
<evidence type="ECO:0008006" key="3">
    <source>
        <dbReference type="Google" id="ProtNLM"/>
    </source>
</evidence>
<dbReference type="EMBL" id="KN837146">
    <property type="protein sequence ID" value="KIJ40163.1"/>
    <property type="molecule type" value="Genomic_DNA"/>
</dbReference>